<dbReference type="UniPathway" id="UPA00537">
    <property type="reaction ID" value="UER00594"/>
</dbReference>
<dbReference type="Gene3D" id="3.30.390.50">
    <property type="entry name" value="CO dehydrogenase flavoprotein, C-terminal domain"/>
    <property type="match status" value="1"/>
</dbReference>
<dbReference type="NCBIfam" id="TIGR00545">
    <property type="entry name" value="lipoyltrans"/>
    <property type="match status" value="1"/>
</dbReference>
<dbReference type="InterPro" id="IPR019491">
    <property type="entry name" value="Lipoate_protein_ligase_C"/>
</dbReference>
<accession>A0A0K3ANE1</accession>
<keyword evidence="10" id="KW-0548">Nucleotidyltransferase</keyword>
<evidence type="ECO:0000256" key="6">
    <source>
        <dbReference type="ARBA" id="ARBA00022741"/>
    </source>
</evidence>
<evidence type="ECO:0000256" key="2">
    <source>
        <dbReference type="ARBA" id="ARBA00005124"/>
    </source>
</evidence>
<protein>
    <recommendedName>
        <fullName evidence="4">lipoate--protein ligase</fullName>
        <ecNumber evidence="4">6.3.1.20</ecNumber>
    </recommendedName>
</protein>
<dbReference type="Gene3D" id="3.30.930.10">
    <property type="entry name" value="Bira Bifunctional Protein, Domain 2"/>
    <property type="match status" value="1"/>
</dbReference>
<reference evidence="10 11" key="3">
    <citation type="journal article" date="2016" name="Sci. Rep.">
        <title>Genome-wide diversity and gene expression profiling of Babesia microti isolates identify polymorphic genes that mediate host-pathogen interactions.</title>
        <authorList>
            <person name="Silva J.C."/>
            <person name="Cornillot E."/>
            <person name="McCracken C."/>
            <person name="Usmani-Brown S."/>
            <person name="Dwivedi A."/>
            <person name="Ifeonu O.O."/>
            <person name="Crabtree J."/>
            <person name="Gotia H.T."/>
            <person name="Virji A.Z."/>
            <person name="Reynes C."/>
            <person name="Colinge J."/>
            <person name="Kumar V."/>
            <person name="Lawres L."/>
            <person name="Pazzi J.E."/>
            <person name="Pablo J.V."/>
            <person name="Hung C."/>
            <person name="Brancato J."/>
            <person name="Kumari P."/>
            <person name="Orvis J."/>
            <person name="Tretina K."/>
            <person name="Chibucos M."/>
            <person name="Ott S."/>
            <person name="Sadzewicz L."/>
            <person name="Sengamalay N."/>
            <person name="Shetty A.C."/>
            <person name="Su Q."/>
            <person name="Tallon L."/>
            <person name="Fraser C.M."/>
            <person name="Frutos R."/>
            <person name="Molina D.M."/>
            <person name="Krause P.J."/>
            <person name="Ben Mamoun C."/>
        </authorList>
    </citation>
    <scope>NUCLEOTIDE SEQUENCE [LARGE SCALE GENOMIC DNA]</scope>
    <source>
        <strain evidence="10 11">RI</strain>
    </source>
</reference>
<evidence type="ECO:0000256" key="8">
    <source>
        <dbReference type="ARBA" id="ARBA00048037"/>
    </source>
</evidence>
<dbReference type="Pfam" id="PF21948">
    <property type="entry name" value="LplA-B_cat"/>
    <property type="match status" value="1"/>
</dbReference>
<dbReference type="CDD" id="cd16443">
    <property type="entry name" value="LplA"/>
    <property type="match status" value="1"/>
</dbReference>
<proteinExistence type="inferred from homology"/>
<keyword evidence="10" id="KW-0808">Transferase</keyword>
<dbReference type="AlphaFoldDB" id="A0A0K3ANE1"/>
<evidence type="ECO:0000313" key="10">
    <source>
        <dbReference type="EMBL" id="CTQ41042.1"/>
    </source>
</evidence>
<sequence>MRSRLLFLTSSFTDIRINLALEDHLFKNYRQLHNIYNLVENPQIVFLWRNTPSIIIGRNQHAYSECNVEEIKRDGVNLARRLTGGGAVYQDLGNTCFTFLSHSKYYNVEDNNKLIIDTLKYFGINGTPSGRNDLVIGDKKFSGSAFKNINDISLHHGTLLFDVNILNMLKYLTPDVSKLQKHGVKSVESRTINLSTLNPNLDHQSFTEIMLDKIKDLYNDITIEKLSTVPKESEFYQKLKSDKWNYGEQKAYQLVFKNRFPWGCLEINLLMNQGNVVGGKVYSDSLDVDFIDEIQRLLDDPNTESNLKRFDQWKDVEQWLESVKSPFQHPQVC</sequence>
<dbReference type="VEuPathDB" id="PiroplasmaDB:BMR1_03g02215"/>
<dbReference type="Pfam" id="PF10437">
    <property type="entry name" value="Lip_prot_lig_C"/>
    <property type="match status" value="1"/>
</dbReference>
<feature type="domain" description="BPL/LPL catalytic" evidence="9">
    <location>
        <begin position="39"/>
        <end position="222"/>
    </location>
</feature>
<dbReference type="RefSeq" id="XP_012649053.1">
    <property type="nucleotide sequence ID" value="XM_012793599.1"/>
</dbReference>
<evidence type="ECO:0000256" key="3">
    <source>
        <dbReference type="ARBA" id="ARBA00008242"/>
    </source>
</evidence>
<comment type="similarity">
    <text evidence="3">Belongs to the LplA family.</text>
</comment>
<comment type="catalytic activity">
    <reaction evidence="8">
        <text>L-lysyl-[lipoyl-carrier protein] + (R)-lipoate + ATP = N(6)-[(R)-lipoyl]-L-lysyl-[lipoyl-carrier protein] + AMP + diphosphate + H(+)</text>
        <dbReference type="Rhea" id="RHEA:49288"/>
        <dbReference type="Rhea" id="RHEA-COMP:10500"/>
        <dbReference type="Rhea" id="RHEA-COMP:10502"/>
        <dbReference type="ChEBI" id="CHEBI:15378"/>
        <dbReference type="ChEBI" id="CHEBI:29969"/>
        <dbReference type="ChEBI" id="CHEBI:30616"/>
        <dbReference type="ChEBI" id="CHEBI:33019"/>
        <dbReference type="ChEBI" id="CHEBI:83088"/>
        <dbReference type="ChEBI" id="CHEBI:83099"/>
        <dbReference type="ChEBI" id="CHEBI:456215"/>
        <dbReference type="EC" id="6.3.1.20"/>
    </reaction>
</comment>
<dbReference type="GO" id="GO:0016979">
    <property type="term" value="F:lipoate-protein ligase activity"/>
    <property type="evidence" value="ECO:0007669"/>
    <property type="project" value="UniProtKB-EC"/>
</dbReference>
<dbReference type="OMA" id="RYQNWDW"/>
<dbReference type="GO" id="GO:0009249">
    <property type="term" value="P:protein lipoylation"/>
    <property type="evidence" value="ECO:0007669"/>
    <property type="project" value="InterPro"/>
</dbReference>
<dbReference type="KEGG" id="bmic:BMR1_03g02215"/>
<dbReference type="PANTHER" id="PTHR12561:SF3">
    <property type="entry name" value="LIPOYLTRANSFERASE 1, MITOCHONDRIAL"/>
    <property type="match status" value="1"/>
</dbReference>
<gene>
    <name evidence="10" type="ORF">BMR1_03g02215</name>
</gene>
<dbReference type="GO" id="GO:0017118">
    <property type="term" value="F:lipoyltransferase activity"/>
    <property type="evidence" value="ECO:0007669"/>
    <property type="project" value="TreeGrafter"/>
</dbReference>
<keyword evidence="5 10" id="KW-0436">Ligase</keyword>
<keyword evidence="7" id="KW-0067">ATP-binding</keyword>
<keyword evidence="6" id="KW-0547">Nucleotide-binding</keyword>
<dbReference type="InterPro" id="IPR004143">
    <property type="entry name" value="BPL_LPL_catalytic"/>
</dbReference>
<reference evidence="10 11" key="1">
    <citation type="journal article" date="2012" name="Nucleic Acids Res.">
        <title>Sequencing of the smallest Apicomplexan genome from the human pathogen Babesia microti.</title>
        <authorList>
            <person name="Cornillot E."/>
            <person name="Hadj-Kaddour K."/>
            <person name="Dassouli A."/>
            <person name="Noel B."/>
            <person name="Ranwez V."/>
            <person name="Vacherie B."/>
            <person name="Augagneur Y."/>
            <person name="Bres V."/>
            <person name="Duclos A."/>
            <person name="Randazzo S."/>
            <person name="Carcy B."/>
            <person name="Debierre-Grockiego F."/>
            <person name="Delbecq S."/>
            <person name="Moubri-Menage K."/>
            <person name="Shams-Eldin H."/>
            <person name="Usmani-Brown S."/>
            <person name="Bringaud F."/>
            <person name="Wincker P."/>
            <person name="Vivares C.P."/>
            <person name="Schwarz R.T."/>
            <person name="Schetters T.P."/>
            <person name="Krause P.J."/>
            <person name="Gorenflot A."/>
            <person name="Berry V."/>
            <person name="Barbe V."/>
            <person name="Ben Mamoun C."/>
        </authorList>
    </citation>
    <scope>NUCLEOTIDE SEQUENCE [LARGE SCALE GENOMIC DNA]</scope>
    <source>
        <strain evidence="10 11">RI</strain>
    </source>
</reference>
<dbReference type="GeneID" id="24425085"/>
<dbReference type="InterPro" id="IPR045864">
    <property type="entry name" value="aa-tRNA-synth_II/BPL/LPL"/>
</dbReference>
<organism evidence="10 11">
    <name type="scientific">Babesia microti (strain RI)</name>
    <dbReference type="NCBI Taxonomy" id="1133968"/>
    <lineage>
        <taxon>Eukaryota</taxon>
        <taxon>Sar</taxon>
        <taxon>Alveolata</taxon>
        <taxon>Apicomplexa</taxon>
        <taxon>Aconoidasida</taxon>
        <taxon>Piroplasmida</taxon>
        <taxon>Babesiidae</taxon>
        <taxon>Babesia</taxon>
    </lineage>
</organism>
<dbReference type="EMBL" id="LN871598">
    <property type="protein sequence ID" value="CTQ41042.1"/>
    <property type="molecule type" value="Genomic_DNA"/>
</dbReference>
<dbReference type="InterPro" id="IPR004562">
    <property type="entry name" value="LipoylTrfase_LipoateP_Ligase"/>
</dbReference>
<comment type="pathway">
    <text evidence="2">Protein modification; protein lipoylation via exogenous pathway; protein N(6)-(lipoyl)lysine from lipoate: step 1/2.</text>
</comment>
<dbReference type="OrthoDB" id="201621at2759"/>
<name>A0A0K3ANE1_BABMR</name>
<keyword evidence="11" id="KW-1185">Reference proteome</keyword>
<evidence type="ECO:0000256" key="1">
    <source>
        <dbReference type="ARBA" id="ARBA00005085"/>
    </source>
</evidence>
<dbReference type="GO" id="GO:0005524">
    <property type="term" value="F:ATP binding"/>
    <property type="evidence" value="ECO:0007669"/>
    <property type="project" value="UniProtKB-KW"/>
</dbReference>
<reference evidence="10 11" key="2">
    <citation type="journal article" date="2013" name="PLoS ONE">
        <title>Whole genome mapping and re-organization of the nuclear and mitochondrial genomes of Babesia microti isolates.</title>
        <authorList>
            <person name="Cornillot E."/>
            <person name="Dassouli A."/>
            <person name="Garg A."/>
            <person name="Pachikara N."/>
            <person name="Randazzo S."/>
            <person name="Depoix D."/>
            <person name="Carcy B."/>
            <person name="Delbecq S."/>
            <person name="Frutos R."/>
            <person name="Silva J.C."/>
            <person name="Sutton R."/>
            <person name="Krause P.J."/>
            <person name="Mamoun C.B."/>
        </authorList>
    </citation>
    <scope>NUCLEOTIDE SEQUENCE [LARGE SCALE GENOMIC DNA]</scope>
    <source>
        <strain evidence="10 11">RI</strain>
    </source>
</reference>
<dbReference type="SUPFAM" id="SSF55681">
    <property type="entry name" value="Class II aaRS and biotin synthetases"/>
    <property type="match status" value="1"/>
</dbReference>
<dbReference type="PROSITE" id="PS51733">
    <property type="entry name" value="BPL_LPL_CATALYTIC"/>
    <property type="match status" value="1"/>
</dbReference>
<evidence type="ECO:0000259" key="9">
    <source>
        <dbReference type="PROSITE" id="PS51733"/>
    </source>
</evidence>
<comment type="pathway">
    <text evidence="1">Protein modification; protein lipoylation via exogenous pathway; protein N(6)-(lipoyl)lysine from lipoate: step 2/2.</text>
</comment>
<evidence type="ECO:0000256" key="4">
    <source>
        <dbReference type="ARBA" id="ARBA00012367"/>
    </source>
</evidence>
<dbReference type="PANTHER" id="PTHR12561">
    <property type="entry name" value="LIPOATE-PROTEIN LIGASE"/>
    <property type="match status" value="1"/>
</dbReference>
<evidence type="ECO:0000256" key="7">
    <source>
        <dbReference type="ARBA" id="ARBA00022840"/>
    </source>
</evidence>
<evidence type="ECO:0000256" key="5">
    <source>
        <dbReference type="ARBA" id="ARBA00022598"/>
    </source>
</evidence>
<dbReference type="EC" id="6.3.1.20" evidence="4"/>
<dbReference type="SUPFAM" id="SSF82649">
    <property type="entry name" value="SufE/NifU"/>
    <property type="match status" value="1"/>
</dbReference>
<evidence type="ECO:0000313" key="11">
    <source>
        <dbReference type="Proteomes" id="UP000002899"/>
    </source>
</evidence>
<dbReference type="Proteomes" id="UP000002899">
    <property type="component" value="Chromosome III"/>
</dbReference>
<dbReference type="GO" id="GO:0005737">
    <property type="term" value="C:cytoplasm"/>
    <property type="evidence" value="ECO:0007669"/>
    <property type="project" value="TreeGrafter"/>
</dbReference>